<reference evidence="2 3" key="1">
    <citation type="journal article" date="2018" name="Front. Plant Sci.">
        <title>Red Clover (Trifolium pratense) and Zigzag Clover (T. medium) - A Picture of Genomic Similarities and Differences.</title>
        <authorList>
            <person name="Dluhosova J."/>
            <person name="Istvanek J."/>
            <person name="Nedelnik J."/>
            <person name="Repkova J."/>
        </authorList>
    </citation>
    <scope>NUCLEOTIDE SEQUENCE [LARGE SCALE GENOMIC DNA]</scope>
    <source>
        <strain evidence="3">cv. 10/8</strain>
        <tissue evidence="2">Leaf</tissue>
    </source>
</reference>
<comment type="caution">
    <text evidence="2">The sequence shown here is derived from an EMBL/GenBank/DDBJ whole genome shotgun (WGS) entry which is preliminary data.</text>
</comment>
<evidence type="ECO:0000256" key="1">
    <source>
        <dbReference type="SAM" id="MobiDB-lite"/>
    </source>
</evidence>
<evidence type="ECO:0000313" key="3">
    <source>
        <dbReference type="Proteomes" id="UP000265520"/>
    </source>
</evidence>
<feature type="non-terminal residue" evidence="2">
    <location>
        <position position="1"/>
    </location>
</feature>
<evidence type="ECO:0000313" key="2">
    <source>
        <dbReference type="EMBL" id="MCI21036.1"/>
    </source>
</evidence>
<protein>
    <submittedName>
        <fullName evidence="2">Solute carrier family 35 member F1-like</fullName>
    </submittedName>
</protein>
<keyword evidence="3" id="KW-1185">Reference proteome</keyword>
<organism evidence="2 3">
    <name type="scientific">Trifolium medium</name>
    <dbReference type="NCBI Taxonomy" id="97028"/>
    <lineage>
        <taxon>Eukaryota</taxon>
        <taxon>Viridiplantae</taxon>
        <taxon>Streptophyta</taxon>
        <taxon>Embryophyta</taxon>
        <taxon>Tracheophyta</taxon>
        <taxon>Spermatophyta</taxon>
        <taxon>Magnoliopsida</taxon>
        <taxon>eudicotyledons</taxon>
        <taxon>Gunneridae</taxon>
        <taxon>Pentapetalae</taxon>
        <taxon>rosids</taxon>
        <taxon>fabids</taxon>
        <taxon>Fabales</taxon>
        <taxon>Fabaceae</taxon>
        <taxon>Papilionoideae</taxon>
        <taxon>50 kb inversion clade</taxon>
        <taxon>NPAAA clade</taxon>
        <taxon>Hologalegina</taxon>
        <taxon>IRL clade</taxon>
        <taxon>Trifolieae</taxon>
        <taxon>Trifolium</taxon>
    </lineage>
</organism>
<accession>A0A392QBV9</accession>
<dbReference type="EMBL" id="LXQA010122961">
    <property type="protein sequence ID" value="MCI21036.1"/>
    <property type="molecule type" value="Genomic_DNA"/>
</dbReference>
<name>A0A392QBV9_9FABA</name>
<sequence length="41" mass="4389">SYGDEDQHPPNAVEEPTAIRRDEEEGSARFSKGPVAGSSKS</sequence>
<feature type="region of interest" description="Disordered" evidence="1">
    <location>
        <begin position="1"/>
        <end position="41"/>
    </location>
</feature>
<dbReference type="Proteomes" id="UP000265520">
    <property type="component" value="Unassembled WGS sequence"/>
</dbReference>
<proteinExistence type="predicted"/>
<feature type="compositionally biased region" description="Basic and acidic residues" evidence="1">
    <location>
        <begin position="17"/>
        <end position="27"/>
    </location>
</feature>
<dbReference type="AlphaFoldDB" id="A0A392QBV9"/>